<keyword evidence="2" id="KW-0238">DNA-binding</keyword>
<evidence type="ECO:0000313" key="6">
    <source>
        <dbReference type="Proteomes" id="UP000280501"/>
    </source>
</evidence>
<dbReference type="PANTHER" id="PTHR43214">
    <property type="entry name" value="TWO-COMPONENT RESPONSE REGULATOR"/>
    <property type="match status" value="1"/>
</dbReference>
<dbReference type="InterPro" id="IPR016032">
    <property type="entry name" value="Sig_transdc_resp-reg_C-effctor"/>
</dbReference>
<dbReference type="SUPFAM" id="SSF46894">
    <property type="entry name" value="C-terminal effector domain of the bipartite response regulators"/>
    <property type="match status" value="1"/>
</dbReference>
<dbReference type="PANTHER" id="PTHR43214:SF24">
    <property type="entry name" value="TRANSCRIPTIONAL REGULATORY PROTEIN NARL-RELATED"/>
    <property type="match status" value="1"/>
</dbReference>
<name>A0A3N4YM44_9MICO</name>
<evidence type="ECO:0000259" key="4">
    <source>
        <dbReference type="PROSITE" id="PS50043"/>
    </source>
</evidence>
<dbReference type="InterPro" id="IPR039420">
    <property type="entry name" value="WalR-like"/>
</dbReference>
<feature type="domain" description="HTH luxR-type" evidence="4">
    <location>
        <begin position="216"/>
        <end position="281"/>
    </location>
</feature>
<accession>A0A3N4YM44</accession>
<keyword evidence="3" id="KW-0804">Transcription</keyword>
<keyword evidence="6" id="KW-1185">Reference proteome</keyword>
<dbReference type="EMBL" id="RKQZ01000001">
    <property type="protein sequence ID" value="RPF21197.1"/>
    <property type="molecule type" value="Genomic_DNA"/>
</dbReference>
<dbReference type="InterPro" id="IPR000792">
    <property type="entry name" value="Tscrpt_reg_LuxR_C"/>
</dbReference>
<dbReference type="Pfam" id="PF00196">
    <property type="entry name" value="GerE"/>
    <property type="match status" value="1"/>
</dbReference>
<sequence length="283" mass="31267">MSTSIARPHTAEPGAGAPRFDERLFRELPFLLAAQGADLRLREEELTEARRAVEVLSKVHQPDPRRPHYEVLEVSAGIAAVGRRFRAIAESAERTCLVALPAAFRSAIGLDVIAEVQGELARRGVVTRQLHEEDAEHDAAFRQFVASAGPCTGAFRLRTHVRAFAVIADRSRFVLSTDPLDPEAGVVEAGHSGLLGSIAHLLEEQWSTARDWDEPANRETSPLTRQERDLLGLLAAGRTDEQVGHRLKVSLRTVRRTYSHLARRMAIRSRFEAGVVAARNGWV</sequence>
<dbReference type="SMART" id="SM00421">
    <property type="entry name" value="HTH_LUXR"/>
    <property type="match status" value="1"/>
</dbReference>
<protein>
    <submittedName>
        <fullName evidence="5">Regulatory LuxR family protein</fullName>
    </submittedName>
</protein>
<dbReference type="AlphaFoldDB" id="A0A3N4YM44"/>
<evidence type="ECO:0000256" key="2">
    <source>
        <dbReference type="ARBA" id="ARBA00023125"/>
    </source>
</evidence>
<evidence type="ECO:0000256" key="3">
    <source>
        <dbReference type="ARBA" id="ARBA00023163"/>
    </source>
</evidence>
<organism evidence="5 6">
    <name type="scientific">Myceligenerans xiligouense</name>
    <dbReference type="NCBI Taxonomy" id="253184"/>
    <lineage>
        <taxon>Bacteria</taxon>
        <taxon>Bacillati</taxon>
        <taxon>Actinomycetota</taxon>
        <taxon>Actinomycetes</taxon>
        <taxon>Micrococcales</taxon>
        <taxon>Promicromonosporaceae</taxon>
        <taxon>Myceligenerans</taxon>
    </lineage>
</organism>
<gene>
    <name evidence="5" type="ORF">EDD34_1820</name>
</gene>
<dbReference type="CDD" id="cd06170">
    <property type="entry name" value="LuxR_C_like"/>
    <property type="match status" value="1"/>
</dbReference>
<evidence type="ECO:0000256" key="1">
    <source>
        <dbReference type="ARBA" id="ARBA00023015"/>
    </source>
</evidence>
<proteinExistence type="predicted"/>
<dbReference type="GO" id="GO:0003677">
    <property type="term" value="F:DNA binding"/>
    <property type="evidence" value="ECO:0007669"/>
    <property type="project" value="UniProtKB-KW"/>
</dbReference>
<reference evidence="5 6" key="1">
    <citation type="submission" date="2018-11" db="EMBL/GenBank/DDBJ databases">
        <title>Sequencing the genomes of 1000 actinobacteria strains.</title>
        <authorList>
            <person name="Klenk H.-P."/>
        </authorList>
    </citation>
    <scope>NUCLEOTIDE SEQUENCE [LARGE SCALE GENOMIC DNA]</scope>
    <source>
        <strain evidence="5 6">DSM 15700</strain>
    </source>
</reference>
<dbReference type="GO" id="GO:0006355">
    <property type="term" value="P:regulation of DNA-templated transcription"/>
    <property type="evidence" value="ECO:0007669"/>
    <property type="project" value="InterPro"/>
</dbReference>
<dbReference type="Gene3D" id="1.10.10.10">
    <property type="entry name" value="Winged helix-like DNA-binding domain superfamily/Winged helix DNA-binding domain"/>
    <property type="match status" value="1"/>
</dbReference>
<dbReference type="InterPro" id="IPR036388">
    <property type="entry name" value="WH-like_DNA-bd_sf"/>
</dbReference>
<dbReference type="RefSeq" id="WP_170177019.1">
    <property type="nucleotide sequence ID" value="NZ_RKQZ01000001.1"/>
</dbReference>
<evidence type="ECO:0000313" key="5">
    <source>
        <dbReference type="EMBL" id="RPF21197.1"/>
    </source>
</evidence>
<comment type="caution">
    <text evidence="5">The sequence shown here is derived from an EMBL/GenBank/DDBJ whole genome shotgun (WGS) entry which is preliminary data.</text>
</comment>
<dbReference type="Proteomes" id="UP000280501">
    <property type="component" value="Unassembled WGS sequence"/>
</dbReference>
<dbReference type="PROSITE" id="PS50043">
    <property type="entry name" value="HTH_LUXR_2"/>
    <property type="match status" value="1"/>
</dbReference>
<keyword evidence="1" id="KW-0805">Transcription regulation</keyword>
<dbReference type="PRINTS" id="PR00038">
    <property type="entry name" value="HTHLUXR"/>
</dbReference>